<reference evidence="2 3" key="1">
    <citation type="submission" date="2017-07" db="EMBL/GenBank/DDBJ databases">
        <title>Fictibacillus sp. nov. GDSW-R2A3 Genome sequencing and assembly.</title>
        <authorList>
            <person name="Mayilraj S."/>
        </authorList>
    </citation>
    <scope>NUCLEOTIDE SEQUENCE [LARGE SCALE GENOMIC DNA]</scope>
    <source>
        <strain evidence="2 3">GDSW-R2A3</strain>
    </source>
</reference>
<dbReference type="Proteomes" id="UP000215059">
    <property type="component" value="Unassembled WGS sequence"/>
</dbReference>
<accession>A0A235FEP4</accession>
<evidence type="ECO:0000256" key="1">
    <source>
        <dbReference type="SAM" id="Phobius"/>
    </source>
</evidence>
<protein>
    <submittedName>
        <fullName evidence="2">Uncharacterized protein</fullName>
    </submittedName>
</protein>
<comment type="caution">
    <text evidence="2">The sequence shown here is derived from an EMBL/GenBank/DDBJ whole genome shotgun (WGS) entry which is preliminary data.</text>
</comment>
<feature type="transmembrane region" description="Helical" evidence="1">
    <location>
        <begin position="6"/>
        <end position="25"/>
    </location>
</feature>
<keyword evidence="1" id="KW-0472">Membrane</keyword>
<organism evidence="2 3">
    <name type="scientific">Fictibacillus aquaticus</name>
    <dbReference type="NCBI Taxonomy" id="2021314"/>
    <lineage>
        <taxon>Bacteria</taxon>
        <taxon>Bacillati</taxon>
        <taxon>Bacillota</taxon>
        <taxon>Bacilli</taxon>
        <taxon>Bacillales</taxon>
        <taxon>Fictibacillaceae</taxon>
        <taxon>Fictibacillus</taxon>
    </lineage>
</organism>
<sequence length="73" mass="8386">MDNWLFVFIANIIGGVIVFFTLMFLLSTAGTTMDTAFFIGIFLFVQLSFVTTLLFHVLNKVKNLENQKYENVQ</sequence>
<evidence type="ECO:0000313" key="3">
    <source>
        <dbReference type="Proteomes" id="UP000215059"/>
    </source>
</evidence>
<feature type="transmembrane region" description="Helical" evidence="1">
    <location>
        <begin position="37"/>
        <end position="58"/>
    </location>
</feature>
<name>A0A235FEP4_9BACL</name>
<evidence type="ECO:0000313" key="2">
    <source>
        <dbReference type="EMBL" id="OYD59397.1"/>
    </source>
</evidence>
<keyword evidence="1" id="KW-0812">Transmembrane</keyword>
<keyword evidence="1" id="KW-1133">Transmembrane helix</keyword>
<gene>
    <name evidence="2" type="ORF">CGZ90_05775</name>
</gene>
<dbReference type="EMBL" id="NOII01000001">
    <property type="protein sequence ID" value="OYD59397.1"/>
    <property type="molecule type" value="Genomic_DNA"/>
</dbReference>
<proteinExistence type="predicted"/>
<dbReference type="AlphaFoldDB" id="A0A235FEP4"/>
<keyword evidence="3" id="KW-1185">Reference proteome</keyword>